<proteinExistence type="predicted"/>
<dbReference type="AlphaFoldDB" id="A0A8D8G0Y8"/>
<evidence type="ECO:0000256" key="1">
    <source>
        <dbReference type="SAM" id="MobiDB-lite"/>
    </source>
</evidence>
<reference evidence="2" key="1">
    <citation type="submission" date="2021-05" db="EMBL/GenBank/DDBJ databases">
        <authorList>
            <person name="Alioto T."/>
            <person name="Alioto T."/>
            <person name="Gomez Garrido J."/>
        </authorList>
    </citation>
    <scope>NUCLEOTIDE SEQUENCE</scope>
</reference>
<dbReference type="EMBL" id="HBUE01216198">
    <property type="protein sequence ID" value="CAG6537042.1"/>
    <property type="molecule type" value="Transcribed_RNA"/>
</dbReference>
<dbReference type="EMBL" id="HBUE01322751">
    <property type="protein sequence ID" value="CAG6589045.1"/>
    <property type="molecule type" value="Transcribed_RNA"/>
</dbReference>
<dbReference type="EMBL" id="HBUE01116988">
    <property type="protein sequence ID" value="CAG6490807.1"/>
    <property type="molecule type" value="Transcribed_RNA"/>
</dbReference>
<evidence type="ECO:0000313" key="2">
    <source>
        <dbReference type="EMBL" id="CAG6490811.1"/>
    </source>
</evidence>
<feature type="region of interest" description="Disordered" evidence="1">
    <location>
        <begin position="54"/>
        <end position="73"/>
    </location>
</feature>
<protein>
    <submittedName>
        <fullName evidence="2">(northern house mosquito) hypothetical protein</fullName>
    </submittedName>
</protein>
<accession>A0A8D8G0Y8</accession>
<sequence length="103" mass="11214">MQTGRSLSHSPAGAVRDRARRLCLVWESHGLWSCACLCVRAASLVCRPRGTARIRPESTTHNSTAHLPPPLRPQLHNHVCPSRPWSSPGGGPACGRSPFGGWW</sequence>
<dbReference type="EMBL" id="HBUE01116991">
    <property type="protein sequence ID" value="CAG6490809.1"/>
    <property type="molecule type" value="Transcribed_RNA"/>
</dbReference>
<dbReference type="EMBL" id="HBUE01116992">
    <property type="protein sequence ID" value="CAG6490811.1"/>
    <property type="molecule type" value="Transcribed_RNA"/>
</dbReference>
<organism evidence="2">
    <name type="scientific">Culex pipiens</name>
    <name type="common">House mosquito</name>
    <dbReference type="NCBI Taxonomy" id="7175"/>
    <lineage>
        <taxon>Eukaryota</taxon>
        <taxon>Metazoa</taxon>
        <taxon>Ecdysozoa</taxon>
        <taxon>Arthropoda</taxon>
        <taxon>Hexapoda</taxon>
        <taxon>Insecta</taxon>
        <taxon>Pterygota</taxon>
        <taxon>Neoptera</taxon>
        <taxon>Endopterygota</taxon>
        <taxon>Diptera</taxon>
        <taxon>Nematocera</taxon>
        <taxon>Culicoidea</taxon>
        <taxon>Culicidae</taxon>
        <taxon>Culicinae</taxon>
        <taxon>Culicini</taxon>
        <taxon>Culex</taxon>
        <taxon>Culex</taxon>
    </lineage>
</organism>
<name>A0A8D8G0Y8_CULPI</name>